<reference evidence="2" key="1">
    <citation type="journal article" date="2011" name="Nature">
        <title>Genome sequence and analysis of the tuber crop potato.</title>
        <authorList>
            <consortium name="The Potato Genome Sequencing Consortium"/>
        </authorList>
    </citation>
    <scope>NUCLEOTIDE SEQUENCE [LARGE SCALE GENOMIC DNA]</scope>
    <source>
        <strain evidence="2">cv. DM1-3 516 R44</strain>
    </source>
</reference>
<organism evidence="1 2">
    <name type="scientific">Solanum tuberosum</name>
    <name type="common">Potato</name>
    <dbReference type="NCBI Taxonomy" id="4113"/>
    <lineage>
        <taxon>Eukaryota</taxon>
        <taxon>Viridiplantae</taxon>
        <taxon>Streptophyta</taxon>
        <taxon>Embryophyta</taxon>
        <taxon>Tracheophyta</taxon>
        <taxon>Spermatophyta</taxon>
        <taxon>Magnoliopsida</taxon>
        <taxon>eudicotyledons</taxon>
        <taxon>Gunneridae</taxon>
        <taxon>Pentapetalae</taxon>
        <taxon>asterids</taxon>
        <taxon>lamiids</taxon>
        <taxon>Solanales</taxon>
        <taxon>Solanaceae</taxon>
        <taxon>Solanoideae</taxon>
        <taxon>Solaneae</taxon>
        <taxon>Solanum</taxon>
    </lineage>
</organism>
<evidence type="ECO:0000313" key="2">
    <source>
        <dbReference type="Proteomes" id="UP000011115"/>
    </source>
</evidence>
<dbReference type="HOGENOM" id="CLU_3110143_0_0_1"/>
<dbReference type="EnsemblPlants" id="PGSC0003DMT400055069">
    <property type="protein sequence ID" value="PGSC0003DMT400055069"/>
    <property type="gene ID" value="PGSC0003DMG400021370"/>
</dbReference>
<dbReference type="Gramene" id="PGSC0003DMT400055069">
    <property type="protein sequence ID" value="PGSC0003DMT400055069"/>
    <property type="gene ID" value="PGSC0003DMG400021370"/>
</dbReference>
<sequence>MQGAHTRRPFFTRMRKPGSTCMHLVPPDQELQGQTLKWHQSSKTKLQSILA</sequence>
<dbReference type="AlphaFoldDB" id="M1BXB0"/>
<dbReference type="Proteomes" id="UP000011115">
    <property type="component" value="Unassembled WGS sequence"/>
</dbReference>
<evidence type="ECO:0000313" key="1">
    <source>
        <dbReference type="EnsemblPlants" id="PGSC0003DMT400055069"/>
    </source>
</evidence>
<dbReference type="InParanoid" id="M1BXB0"/>
<keyword evidence="2" id="KW-1185">Reference proteome</keyword>
<reference evidence="1" key="2">
    <citation type="submission" date="2015-06" db="UniProtKB">
        <authorList>
            <consortium name="EnsemblPlants"/>
        </authorList>
    </citation>
    <scope>IDENTIFICATION</scope>
    <source>
        <strain evidence="1">DM1-3 516 R44</strain>
    </source>
</reference>
<accession>M1BXB0</accession>
<name>M1BXB0_SOLTU</name>
<proteinExistence type="predicted"/>
<dbReference type="PaxDb" id="4113-PGSC0003DMT400055069"/>
<protein>
    <submittedName>
        <fullName evidence="1">Uncharacterized protein</fullName>
    </submittedName>
</protein>